<organism evidence="2 3">
    <name type="scientific">Cryptococcus floricola</name>
    <dbReference type="NCBI Taxonomy" id="2591691"/>
    <lineage>
        <taxon>Eukaryota</taxon>
        <taxon>Fungi</taxon>
        <taxon>Dikarya</taxon>
        <taxon>Basidiomycota</taxon>
        <taxon>Agaricomycotina</taxon>
        <taxon>Tremellomycetes</taxon>
        <taxon>Tremellales</taxon>
        <taxon>Cryptococcaceae</taxon>
        <taxon>Cryptococcus</taxon>
    </lineage>
</organism>
<gene>
    <name evidence="2" type="ORF">B9479_003937</name>
</gene>
<evidence type="ECO:0000256" key="1">
    <source>
        <dbReference type="SAM" id="MobiDB-lite"/>
    </source>
</evidence>
<feature type="compositionally biased region" description="Polar residues" evidence="1">
    <location>
        <begin position="46"/>
        <end position="60"/>
    </location>
</feature>
<sequence>MPHTGGVTPNYPRTGTPPRRDSQAEAGYPNGNSYYQSQGNQSYQNDTRQSYGNQSDQFMSQEQEAEPAEDDAPADIPVWPGIFHKVVVEKEEIPEVAWLRYEYRGSGKNEDKNQWFRRPKVHYEWALSVKAWTLHHETKEKRDEMYQFCRMQGFKVIAHENKYIIDAASGNLEESKRKRQRYYAK</sequence>
<reference evidence="2 3" key="1">
    <citation type="submission" date="2017-05" db="EMBL/GenBank/DDBJ databases">
        <title>The Genome Sequence of Tsuchiyaea wingfieldii DSM 27421.</title>
        <authorList>
            <person name="Cuomo C."/>
            <person name="Passer A."/>
            <person name="Billmyre B."/>
            <person name="Heitman J."/>
        </authorList>
    </citation>
    <scope>NUCLEOTIDE SEQUENCE [LARGE SCALE GENOMIC DNA]</scope>
    <source>
        <strain evidence="2 3">DSM 27421</strain>
    </source>
</reference>
<keyword evidence="3" id="KW-1185">Reference proteome</keyword>
<evidence type="ECO:0000313" key="3">
    <source>
        <dbReference type="Proteomes" id="UP000322245"/>
    </source>
</evidence>
<feature type="compositionally biased region" description="Low complexity" evidence="1">
    <location>
        <begin position="30"/>
        <end position="45"/>
    </location>
</feature>
<proteinExistence type="predicted"/>
<feature type="region of interest" description="Disordered" evidence="1">
    <location>
        <begin position="1"/>
        <end position="75"/>
    </location>
</feature>
<accession>A0A5D3AY40</accession>
<dbReference type="AlphaFoldDB" id="A0A5D3AY40"/>
<comment type="caution">
    <text evidence="2">The sequence shown here is derived from an EMBL/GenBank/DDBJ whole genome shotgun (WGS) entry which is preliminary data.</text>
</comment>
<feature type="compositionally biased region" description="Acidic residues" evidence="1">
    <location>
        <begin position="63"/>
        <end position="73"/>
    </location>
</feature>
<protein>
    <submittedName>
        <fullName evidence="2">Uncharacterized protein</fullName>
    </submittedName>
</protein>
<dbReference type="Proteomes" id="UP000322245">
    <property type="component" value="Unassembled WGS sequence"/>
</dbReference>
<evidence type="ECO:0000313" key="2">
    <source>
        <dbReference type="EMBL" id="TYJ55434.1"/>
    </source>
</evidence>
<dbReference type="EMBL" id="NIDF01000040">
    <property type="protein sequence ID" value="TYJ55434.1"/>
    <property type="molecule type" value="Genomic_DNA"/>
</dbReference>
<name>A0A5D3AY40_9TREE</name>